<dbReference type="InterPro" id="IPR027417">
    <property type="entry name" value="P-loop_NTPase"/>
</dbReference>
<keyword evidence="2" id="KW-1185">Reference proteome</keyword>
<dbReference type="EMBL" id="JAUIZM010000012">
    <property type="protein sequence ID" value="KAK1353581.1"/>
    <property type="molecule type" value="Genomic_DNA"/>
</dbReference>
<evidence type="ECO:0000313" key="2">
    <source>
        <dbReference type="Proteomes" id="UP001237642"/>
    </source>
</evidence>
<accession>A0AAD8LY73</accession>
<dbReference type="AlphaFoldDB" id="A0AAD8LY73"/>
<protein>
    <submittedName>
        <fullName evidence="1">Uncharacterized protein</fullName>
    </submittedName>
</protein>
<name>A0AAD8LY73_9APIA</name>
<sequence length="169" mass="19233">MKYMFKIKTDICGQVSTKPKLNNGGITDSKIINDRETGRSRGFGFKRIRKKTWPPGRFWWGGKTRGNDAPTRRRCSGFSDDAPDLRSVVEDTERGGHRKLWLLYQNNTVVKYLRYADSHEWVKVMIVRITLLLGPPGCEKTSLLKALSGNLDKSLKECIPKPCQAICSE</sequence>
<comment type="caution">
    <text evidence="1">The sequence shown here is derived from an EMBL/GenBank/DDBJ whole genome shotgun (WGS) entry which is preliminary data.</text>
</comment>
<reference evidence="1" key="1">
    <citation type="submission" date="2023-02" db="EMBL/GenBank/DDBJ databases">
        <title>Genome of toxic invasive species Heracleum sosnowskyi carries increased number of genes despite the absence of recent whole-genome duplications.</title>
        <authorList>
            <person name="Schelkunov M."/>
            <person name="Shtratnikova V."/>
            <person name="Makarenko M."/>
            <person name="Klepikova A."/>
            <person name="Omelchenko D."/>
            <person name="Novikova G."/>
            <person name="Obukhova E."/>
            <person name="Bogdanov V."/>
            <person name="Penin A."/>
            <person name="Logacheva M."/>
        </authorList>
    </citation>
    <scope>NUCLEOTIDE SEQUENCE</scope>
    <source>
        <strain evidence="1">Hsosn_3</strain>
        <tissue evidence="1">Leaf</tissue>
    </source>
</reference>
<reference evidence="1" key="2">
    <citation type="submission" date="2023-05" db="EMBL/GenBank/DDBJ databases">
        <authorList>
            <person name="Schelkunov M.I."/>
        </authorList>
    </citation>
    <scope>NUCLEOTIDE SEQUENCE</scope>
    <source>
        <strain evidence="1">Hsosn_3</strain>
        <tissue evidence="1">Leaf</tissue>
    </source>
</reference>
<dbReference type="Proteomes" id="UP001237642">
    <property type="component" value="Unassembled WGS sequence"/>
</dbReference>
<organism evidence="1 2">
    <name type="scientific">Heracleum sosnowskyi</name>
    <dbReference type="NCBI Taxonomy" id="360622"/>
    <lineage>
        <taxon>Eukaryota</taxon>
        <taxon>Viridiplantae</taxon>
        <taxon>Streptophyta</taxon>
        <taxon>Embryophyta</taxon>
        <taxon>Tracheophyta</taxon>
        <taxon>Spermatophyta</taxon>
        <taxon>Magnoliopsida</taxon>
        <taxon>eudicotyledons</taxon>
        <taxon>Gunneridae</taxon>
        <taxon>Pentapetalae</taxon>
        <taxon>asterids</taxon>
        <taxon>campanulids</taxon>
        <taxon>Apiales</taxon>
        <taxon>Apiaceae</taxon>
        <taxon>Apioideae</taxon>
        <taxon>apioid superclade</taxon>
        <taxon>Tordylieae</taxon>
        <taxon>Tordyliinae</taxon>
        <taxon>Heracleum</taxon>
    </lineage>
</organism>
<evidence type="ECO:0000313" key="1">
    <source>
        <dbReference type="EMBL" id="KAK1353581.1"/>
    </source>
</evidence>
<gene>
    <name evidence="1" type="ORF">POM88_051946</name>
</gene>
<dbReference type="Gene3D" id="3.40.50.300">
    <property type="entry name" value="P-loop containing nucleotide triphosphate hydrolases"/>
    <property type="match status" value="1"/>
</dbReference>
<dbReference type="SUPFAM" id="SSF52540">
    <property type="entry name" value="P-loop containing nucleoside triphosphate hydrolases"/>
    <property type="match status" value="1"/>
</dbReference>
<proteinExistence type="predicted"/>